<keyword evidence="1" id="KW-0175">Coiled coil</keyword>
<accession>A0A928ZXS9</accession>
<dbReference type="Proteomes" id="UP000615026">
    <property type="component" value="Unassembled WGS sequence"/>
</dbReference>
<feature type="transmembrane region" description="Helical" evidence="2">
    <location>
        <begin position="46"/>
        <end position="67"/>
    </location>
</feature>
<reference evidence="3" key="1">
    <citation type="submission" date="2020-10" db="EMBL/GenBank/DDBJ databases">
        <authorList>
            <person name="Castelo-Branco R."/>
            <person name="Eusebio N."/>
            <person name="Adriana R."/>
            <person name="Vieira A."/>
            <person name="Brugerolle De Fraissinette N."/>
            <person name="Rezende De Castro R."/>
            <person name="Schneider M.P."/>
            <person name="Vasconcelos V."/>
            <person name="Leao P.N."/>
        </authorList>
    </citation>
    <scope>NUCLEOTIDE SEQUENCE</scope>
    <source>
        <strain evidence="3">LEGE 11479</strain>
    </source>
</reference>
<keyword evidence="2" id="KW-1133">Transmembrane helix</keyword>
<dbReference type="EMBL" id="JADEXP010000277">
    <property type="protein sequence ID" value="MBE9069467.1"/>
    <property type="molecule type" value="Genomic_DNA"/>
</dbReference>
<protein>
    <submittedName>
        <fullName evidence="3">DUF3084 domain-containing protein</fullName>
    </submittedName>
</protein>
<evidence type="ECO:0000256" key="2">
    <source>
        <dbReference type="SAM" id="Phobius"/>
    </source>
</evidence>
<dbReference type="InterPro" id="IPR021435">
    <property type="entry name" value="DUF3084"/>
</dbReference>
<dbReference type="RefSeq" id="WP_193995370.1">
    <property type="nucleotide sequence ID" value="NZ_JADEXP010000277.1"/>
</dbReference>
<feature type="coiled-coil region" evidence="1">
    <location>
        <begin position="78"/>
        <end position="119"/>
    </location>
</feature>
<comment type="caution">
    <text evidence="3">The sequence shown here is derived from an EMBL/GenBank/DDBJ whole genome shotgun (WGS) entry which is preliminary data.</text>
</comment>
<evidence type="ECO:0000313" key="3">
    <source>
        <dbReference type="EMBL" id="MBE9069467.1"/>
    </source>
</evidence>
<evidence type="ECO:0000256" key="1">
    <source>
        <dbReference type="SAM" id="Coils"/>
    </source>
</evidence>
<keyword evidence="2" id="KW-0472">Membrane</keyword>
<proteinExistence type="predicted"/>
<feature type="coiled-coil region" evidence="1">
    <location>
        <begin position="155"/>
        <end position="182"/>
    </location>
</feature>
<gene>
    <name evidence="3" type="ORF">IQ260_22735</name>
</gene>
<evidence type="ECO:0000313" key="4">
    <source>
        <dbReference type="Proteomes" id="UP000615026"/>
    </source>
</evidence>
<keyword evidence="2" id="KW-0812">Transmembrane</keyword>
<dbReference type="Pfam" id="PF11283">
    <property type="entry name" value="DUF3084"/>
    <property type="match status" value="1"/>
</dbReference>
<name>A0A928ZXS9_LEPEC</name>
<dbReference type="AlphaFoldDB" id="A0A928ZXS9"/>
<keyword evidence="4" id="KW-1185">Reference proteome</keyword>
<organism evidence="3 4">
    <name type="scientific">Leptolyngbya cf. ectocarpi LEGE 11479</name>
    <dbReference type="NCBI Taxonomy" id="1828722"/>
    <lineage>
        <taxon>Bacteria</taxon>
        <taxon>Bacillati</taxon>
        <taxon>Cyanobacteriota</taxon>
        <taxon>Cyanophyceae</taxon>
        <taxon>Leptolyngbyales</taxon>
        <taxon>Leptolyngbyaceae</taxon>
        <taxon>Leptolyngbya group</taxon>
        <taxon>Leptolyngbya</taxon>
    </lineage>
</organism>
<sequence length="466" mass="51458">MDVGLILITTLLVLGGLIATLGDRIGMRVGKARLSLFNLRPRQTATVVSILTGSVISASTLGLMLIASEQLRKGLFEFEETQANLSEARAALENTQTAKTEVERALNRVTRQKIEAEGELTEVNTFLDQATERETIIRERLGQTQTQLGIVSQQAGQLQGEIGRLQTDRQRLQRQQTEVRQQIAQRDRALAARDQELQQRDLSIAQREDALARLQTKQAFLEGETQRLESEFLKLRAGNVAISRNQTLALLITRPQSMAAARAEIEQLLAEANRLALNEIWPDAPNKSVQILRIDPQLIRGIIQNITDGQQYVIRVGVSGNYVVGEPCVVQQQGSPCVEVNLQAKLNRIIFEQGETLARVPIETAYPSTPTLVETLRTLVTSAQIKASLEGIIIVDNPRVAGGFSKPVIDFLNQVQNYGAPLDIEAVASKQIFTTGPLTLELVASRNGQRLFQTQLSVPNPSRNIQ</sequence>